<gene>
    <name evidence="1" type="ORF">O1611_g5071</name>
</gene>
<name>A0ACC2JM79_9PEZI</name>
<reference evidence="1" key="1">
    <citation type="submission" date="2022-12" db="EMBL/GenBank/DDBJ databases">
        <title>Genome Sequence of Lasiodiplodia mahajangana.</title>
        <authorList>
            <person name="Buettner E."/>
        </authorList>
    </citation>
    <scope>NUCLEOTIDE SEQUENCE</scope>
    <source>
        <strain evidence="1">VT137</strain>
    </source>
</reference>
<organism evidence="1 2">
    <name type="scientific">Lasiodiplodia mahajangana</name>
    <dbReference type="NCBI Taxonomy" id="1108764"/>
    <lineage>
        <taxon>Eukaryota</taxon>
        <taxon>Fungi</taxon>
        <taxon>Dikarya</taxon>
        <taxon>Ascomycota</taxon>
        <taxon>Pezizomycotina</taxon>
        <taxon>Dothideomycetes</taxon>
        <taxon>Dothideomycetes incertae sedis</taxon>
        <taxon>Botryosphaeriales</taxon>
        <taxon>Botryosphaeriaceae</taxon>
        <taxon>Lasiodiplodia</taxon>
    </lineage>
</organism>
<dbReference type="EMBL" id="JAPUUL010001028">
    <property type="protein sequence ID" value="KAJ8128561.1"/>
    <property type="molecule type" value="Genomic_DNA"/>
</dbReference>
<evidence type="ECO:0000313" key="2">
    <source>
        <dbReference type="Proteomes" id="UP001153332"/>
    </source>
</evidence>
<sequence length="360" mass="41211">MRHAMFSDKASESMRGNEEEEDELAMPMVFSDVLKPARLKTGMTLSSETGSPRTPNDSRMGQQQAAFPAADNVPSSSSMRLAVEPEAGGAGTHTPVRPPTPDPLAGLGARSDASSSEPKKRGRPKGWRPGMPYSTDPNSRYRKREMRTAESQAGANTQEKRTSQGKEQNKNQETKRRGRPPRPPDPTIRERYLRSNPDYTPYKCEWDISRESSSQKPLICPAELQNMDTLRKHVFLVHGDTDTLECRFPHCRDHNPPIRFETEREFEHHMEKKHFVGYLWHLGEGYQNRGIETLKNNANRLPDYLFDKHGNQVTPSVTDQRLESEPEHKERKRRLKRLLLKQNENAPSEEEWMKQMLGIA</sequence>
<proteinExistence type="predicted"/>
<protein>
    <submittedName>
        <fullName evidence="1">Uncharacterized protein</fullName>
    </submittedName>
</protein>
<keyword evidence="2" id="KW-1185">Reference proteome</keyword>
<accession>A0ACC2JM79</accession>
<evidence type="ECO:0000313" key="1">
    <source>
        <dbReference type="EMBL" id="KAJ8128561.1"/>
    </source>
</evidence>
<comment type="caution">
    <text evidence="1">The sequence shown here is derived from an EMBL/GenBank/DDBJ whole genome shotgun (WGS) entry which is preliminary data.</text>
</comment>
<dbReference type="Proteomes" id="UP001153332">
    <property type="component" value="Unassembled WGS sequence"/>
</dbReference>